<sequence>MVSKRLNMAHLDVFEIVQMLLDKGANVNAPDGWHGDAVQTVATGGNTKIRQMLQDHGAKMAYGQMCY</sequence>
<protein>
    <submittedName>
        <fullName evidence="1">Uncharacterized protein</fullName>
    </submittedName>
</protein>
<dbReference type="OrthoDB" id="4837942at2759"/>
<accession>E3R0C0</accession>
<evidence type="ECO:0000313" key="2">
    <source>
        <dbReference type="Proteomes" id="UP000008782"/>
    </source>
</evidence>
<dbReference type="Gene3D" id="1.25.40.20">
    <property type="entry name" value="Ankyrin repeat-containing domain"/>
    <property type="match status" value="1"/>
</dbReference>
<organism evidence="2">
    <name type="scientific">Colletotrichum graminicola (strain M1.001 / M2 / FGSC 10212)</name>
    <name type="common">Maize anthracnose fungus</name>
    <name type="synonym">Glomerella graminicola</name>
    <dbReference type="NCBI Taxonomy" id="645133"/>
    <lineage>
        <taxon>Eukaryota</taxon>
        <taxon>Fungi</taxon>
        <taxon>Dikarya</taxon>
        <taxon>Ascomycota</taxon>
        <taxon>Pezizomycotina</taxon>
        <taxon>Sordariomycetes</taxon>
        <taxon>Hypocreomycetidae</taxon>
        <taxon>Glomerellales</taxon>
        <taxon>Glomerellaceae</taxon>
        <taxon>Colletotrichum</taxon>
        <taxon>Colletotrichum graminicola species complex</taxon>
    </lineage>
</organism>
<dbReference type="AlphaFoldDB" id="E3R0C0"/>
<dbReference type="Proteomes" id="UP000008782">
    <property type="component" value="Unassembled WGS sequence"/>
</dbReference>
<keyword evidence="2" id="KW-1185">Reference proteome</keyword>
<dbReference type="RefSeq" id="XP_008100578.1">
    <property type="nucleotide sequence ID" value="XM_008102387.1"/>
</dbReference>
<reference evidence="2" key="1">
    <citation type="journal article" date="2012" name="Nat. Genet.">
        <title>Lifestyle transitions in plant pathogenic Colletotrichum fungi deciphered by genome and transcriptome analyses.</title>
        <authorList>
            <person name="O'Connell R.J."/>
            <person name="Thon M.R."/>
            <person name="Hacquard S."/>
            <person name="Amyotte S.G."/>
            <person name="Kleemann J."/>
            <person name="Torres M.F."/>
            <person name="Damm U."/>
            <person name="Buiate E.A."/>
            <person name="Epstein L."/>
            <person name="Alkan N."/>
            <person name="Altmueller J."/>
            <person name="Alvarado-Balderrama L."/>
            <person name="Bauser C.A."/>
            <person name="Becker C."/>
            <person name="Birren B.W."/>
            <person name="Chen Z."/>
            <person name="Choi J."/>
            <person name="Crouch J.A."/>
            <person name="Duvick J.P."/>
            <person name="Farman M.A."/>
            <person name="Gan P."/>
            <person name="Heiman D."/>
            <person name="Henrissat B."/>
            <person name="Howard R.J."/>
            <person name="Kabbage M."/>
            <person name="Koch C."/>
            <person name="Kracher B."/>
            <person name="Kubo Y."/>
            <person name="Law A.D."/>
            <person name="Lebrun M.-H."/>
            <person name="Lee Y.-H."/>
            <person name="Miyara I."/>
            <person name="Moore N."/>
            <person name="Neumann U."/>
            <person name="Nordstroem K."/>
            <person name="Panaccione D.G."/>
            <person name="Panstruga R."/>
            <person name="Place M."/>
            <person name="Proctor R.H."/>
            <person name="Prusky D."/>
            <person name="Rech G."/>
            <person name="Reinhardt R."/>
            <person name="Rollins J.A."/>
            <person name="Rounsley S."/>
            <person name="Schardl C.L."/>
            <person name="Schwartz D.C."/>
            <person name="Shenoy N."/>
            <person name="Shirasu K."/>
            <person name="Sikhakolli U.R."/>
            <person name="Stueber K."/>
            <person name="Sukno S.A."/>
            <person name="Sweigard J.A."/>
            <person name="Takano Y."/>
            <person name="Takahara H."/>
            <person name="Trail F."/>
            <person name="van der Does H.C."/>
            <person name="Voll L.M."/>
            <person name="Will I."/>
            <person name="Young S."/>
            <person name="Zeng Q."/>
            <person name="Zhang J."/>
            <person name="Zhou S."/>
            <person name="Dickman M.B."/>
            <person name="Schulze-Lefert P."/>
            <person name="Ver Loren van Themaat E."/>
            <person name="Ma L.-J."/>
            <person name="Vaillancourt L.J."/>
        </authorList>
    </citation>
    <scope>NUCLEOTIDE SEQUENCE [LARGE SCALE GENOMIC DNA]</scope>
    <source>
        <strain evidence="2">M1.001 / M2 / FGSC 10212</strain>
    </source>
</reference>
<dbReference type="GeneID" id="24417067"/>
<dbReference type="HOGENOM" id="CLU_2812188_0_0_1"/>
<evidence type="ECO:0000313" key="1">
    <source>
        <dbReference type="EMBL" id="EFQ36558.1"/>
    </source>
</evidence>
<name>E3R0C0_COLGM</name>
<dbReference type="InterPro" id="IPR002110">
    <property type="entry name" value="Ankyrin_rpt"/>
</dbReference>
<dbReference type="EMBL" id="GG697438">
    <property type="protein sequence ID" value="EFQ36558.1"/>
    <property type="molecule type" value="Genomic_DNA"/>
</dbReference>
<dbReference type="Pfam" id="PF13637">
    <property type="entry name" value="Ank_4"/>
    <property type="match status" value="1"/>
</dbReference>
<proteinExistence type="predicted"/>
<gene>
    <name evidence="1" type="ORF">GLRG_11703</name>
</gene>
<dbReference type="VEuPathDB" id="FungiDB:GLRG_11703"/>
<dbReference type="InterPro" id="IPR036770">
    <property type="entry name" value="Ankyrin_rpt-contain_sf"/>
</dbReference>
<dbReference type="SUPFAM" id="SSF48403">
    <property type="entry name" value="Ankyrin repeat"/>
    <property type="match status" value="1"/>
</dbReference>